<dbReference type="Gene3D" id="1.20.120.1910">
    <property type="entry name" value="Cysteine-tRNA ligase, C-terminal anti-codon recognition domain"/>
    <property type="match status" value="1"/>
</dbReference>
<dbReference type="AlphaFoldDB" id="A0A1F4ZB96"/>
<dbReference type="Proteomes" id="UP000178993">
    <property type="component" value="Unassembled WGS sequence"/>
</dbReference>
<gene>
    <name evidence="4" type="ORF">A3E17_01000</name>
</gene>
<dbReference type="SUPFAM" id="SSF47323">
    <property type="entry name" value="Anticodon-binding domain of a subclass of class I aminoacyl-tRNA synthetases"/>
    <property type="match status" value="1"/>
</dbReference>
<evidence type="ECO:0000256" key="3">
    <source>
        <dbReference type="ARBA" id="ARBA00022840"/>
    </source>
</evidence>
<keyword evidence="2" id="KW-0547">Nucleotide-binding</keyword>
<dbReference type="InterPro" id="IPR009080">
    <property type="entry name" value="tRNAsynth_Ia_anticodon-bd"/>
</dbReference>
<sequence>MKLGVSDEVPVPQEVREMADKREELRRKGKFVEADEVRVRMEKLGWRVEDTMIGAKIKKLIVRS</sequence>
<dbReference type="GO" id="GO:0004812">
    <property type="term" value="F:aminoacyl-tRNA ligase activity"/>
    <property type="evidence" value="ECO:0007669"/>
    <property type="project" value="InterPro"/>
</dbReference>
<dbReference type="GO" id="GO:0006418">
    <property type="term" value="P:tRNA aminoacylation for protein translation"/>
    <property type="evidence" value="ECO:0007669"/>
    <property type="project" value="InterPro"/>
</dbReference>
<proteinExistence type="predicted"/>
<evidence type="ECO:0000313" key="4">
    <source>
        <dbReference type="EMBL" id="OGD03137.1"/>
    </source>
</evidence>
<evidence type="ECO:0000313" key="5">
    <source>
        <dbReference type="Proteomes" id="UP000178993"/>
    </source>
</evidence>
<dbReference type="GO" id="GO:0005524">
    <property type="term" value="F:ATP binding"/>
    <property type="evidence" value="ECO:0007669"/>
    <property type="project" value="UniProtKB-KW"/>
</dbReference>
<keyword evidence="1" id="KW-0436">Ligase</keyword>
<accession>A0A1F4ZB96</accession>
<protein>
    <submittedName>
        <fullName evidence="4">Uncharacterized protein</fullName>
    </submittedName>
</protein>
<name>A0A1F4ZB96_9BACT</name>
<evidence type="ECO:0000256" key="2">
    <source>
        <dbReference type="ARBA" id="ARBA00022741"/>
    </source>
</evidence>
<dbReference type="EMBL" id="MEXL01000016">
    <property type="protein sequence ID" value="OGD03137.1"/>
    <property type="molecule type" value="Genomic_DNA"/>
</dbReference>
<reference evidence="4 5" key="1">
    <citation type="journal article" date="2016" name="Nat. Commun.">
        <title>Thousands of microbial genomes shed light on interconnected biogeochemical processes in an aquifer system.</title>
        <authorList>
            <person name="Anantharaman K."/>
            <person name="Brown C.T."/>
            <person name="Hug L.A."/>
            <person name="Sharon I."/>
            <person name="Castelle C.J."/>
            <person name="Probst A.J."/>
            <person name="Thomas B.C."/>
            <person name="Singh A."/>
            <person name="Wilkins M.J."/>
            <person name="Karaoz U."/>
            <person name="Brodie E.L."/>
            <person name="Williams K.H."/>
            <person name="Hubbard S.S."/>
            <person name="Banfield J.F."/>
        </authorList>
    </citation>
    <scope>NUCLEOTIDE SEQUENCE [LARGE SCALE GENOMIC DNA]</scope>
</reference>
<comment type="caution">
    <text evidence="4">The sequence shown here is derived from an EMBL/GenBank/DDBJ whole genome shotgun (WGS) entry which is preliminary data.</text>
</comment>
<keyword evidence="3" id="KW-0067">ATP-binding</keyword>
<evidence type="ECO:0000256" key="1">
    <source>
        <dbReference type="ARBA" id="ARBA00022598"/>
    </source>
</evidence>
<organism evidence="4 5">
    <name type="scientific">Candidatus Amesbacteria bacterium RIFCSPHIGHO2_12_FULL_48_14</name>
    <dbReference type="NCBI Taxonomy" id="1797257"/>
    <lineage>
        <taxon>Bacteria</taxon>
        <taxon>Candidatus Amesiibacteriota</taxon>
    </lineage>
</organism>